<name>A0A4V6A604_STECR</name>
<dbReference type="AlphaFoldDB" id="A0A4V6A604"/>
<reference evidence="1 2" key="2">
    <citation type="journal article" date="2019" name="G3 (Bethesda)">
        <title>Hybrid Assembly of the Genome of the Entomopathogenic Nematode Steinernema carpocapsae Identifies the X-Chromosome.</title>
        <authorList>
            <person name="Serra L."/>
            <person name="Macchietto M."/>
            <person name="Macias-Munoz A."/>
            <person name="McGill C.J."/>
            <person name="Rodriguez I.M."/>
            <person name="Rodriguez B."/>
            <person name="Murad R."/>
            <person name="Mortazavi A."/>
        </authorList>
    </citation>
    <scope>NUCLEOTIDE SEQUENCE [LARGE SCALE GENOMIC DNA]</scope>
    <source>
        <strain evidence="1 2">ALL</strain>
    </source>
</reference>
<accession>A0A4V6A604</accession>
<reference evidence="1 2" key="1">
    <citation type="journal article" date="2015" name="Genome Biol.">
        <title>Comparative genomics of Steinernema reveals deeply conserved gene regulatory networks.</title>
        <authorList>
            <person name="Dillman A.R."/>
            <person name="Macchietto M."/>
            <person name="Porter C.F."/>
            <person name="Rogers A."/>
            <person name="Williams B."/>
            <person name="Antoshechkin I."/>
            <person name="Lee M.M."/>
            <person name="Goodwin Z."/>
            <person name="Lu X."/>
            <person name="Lewis E.E."/>
            <person name="Goodrich-Blair H."/>
            <person name="Stock S.P."/>
            <person name="Adams B.J."/>
            <person name="Sternberg P.W."/>
            <person name="Mortazavi A."/>
        </authorList>
    </citation>
    <scope>NUCLEOTIDE SEQUENCE [LARGE SCALE GENOMIC DNA]</scope>
    <source>
        <strain evidence="1 2">ALL</strain>
    </source>
</reference>
<gene>
    <name evidence="1" type="ORF">L596_007424</name>
</gene>
<protein>
    <submittedName>
        <fullName evidence="1">Uncharacterized protein</fullName>
    </submittedName>
</protein>
<evidence type="ECO:0000313" key="1">
    <source>
        <dbReference type="EMBL" id="TKR92855.1"/>
    </source>
</evidence>
<dbReference type="EMBL" id="AZBU02000002">
    <property type="protein sequence ID" value="TKR92855.1"/>
    <property type="molecule type" value="Genomic_DNA"/>
</dbReference>
<evidence type="ECO:0000313" key="2">
    <source>
        <dbReference type="Proteomes" id="UP000298663"/>
    </source>
</evidence>
<comment type="caution">
    <text evidence="1">The sequence shown here is derived from an EMBL/GenBank/DDBJ whole genome shotgun (WGS) entry which is preliminary data.</text>
</comment>
<keyword evidence="2" id="KW-1185">Reference proteome</keyword>
<proteinExistence type="predicted"/>
<sequence length="113" mass="12832">MNSLDPSFWASSLGNYCRRRLDYQRSKSFRGRSNPVYPKMKKKCDCGEKISVDDGDGRHCCFPVSVCFSARLREDSLALQPKDHSQKLRFPVHLGNLVRTRILALGPLEDSGL</sequence>
<organism evidence="1 2">
    <name type="scientific">Steinernema carpocapsae</name>
    <name type="common">Entomopathogenic nematode</name>
    <dbReference type="NCBI Taxonomy" id="34508"/>
    <lineage>
        <taxon>Eukaryota</taxon>
        <taxon>Metazoa</taxon>
        <taxon>Ecdysozoa</taxon>
        <taxon>Nematoda</taxon>
        <taxon>Chromadorea</taxon>
        <taxon>Rhabditida</taxon>
        <taxon>Tylenchina</taxon>
        <taxon>Panagrolaimomorpha</taxon>
        <taxon>Strongyloidoidea</taxon>
        <taxon>Steinernematidae</taxon>
        <taxon>Steinernema</taxon>
    </lineage>
</organism>
<dbReference type="Proteomes" id="UP000298663">
    <property type="component" value="Unassembled WGS sequence"/>
</dbReference>